<gene>
    <name evidence="2" type="ORF">UJA718_LOCUS44458</name>
</gene>
<organism evidence="2 3">
    <name type="scientific">Rotaria socialis</name>
    <dbReference type="NCBI Taxonomy" id="392032"/>
    <lineage>
        <taxon>Eukaryota</taxon>
        <taxon>Metazoa</taxon>
        <taxon>Spiralia</taxon>
        <taxon>Gnathifera</taxon>
        <taxon>Rotifera</taxon>
        <taxon>Eurotatoria</taxon>
        <taxon>Bdelloidea</taxon>
        <taxon>Philodinida</taxon>
        <taxon>Philodinidae</taxon>
        <taxon>Rotaria</taxon>
    </lineage>
</organism>
<sequence length="48" mass="5555">MISNLISVESKSKNIDTLPLTEPVIDTQKPQSRLTDPRRTDMIYSHRE</sequence>
<comment type="caution">
    <text evidence="2">The sequence shown here is derived from an EMBL/GenBank/DDBJ whole genome shotgun (WGS) entry which is preliminary data.</text>
</comment>
<evidence type="ECO:0000256" key="1">
    <source>
        <dbReference type="SAM" id="MobiDB-lite"/>
    </source>
</evidence>
<feature type="non-terminal residue" evidence="2">
    <location>
        <position position="48"/>
    </location>
</feature>
<protein>
    <submittedName>
        <fullName evidence="2">Uncharacterized protein</fullName>
    </submittedName>
</protein>
<keyword evidence="3" id="KW-1185">Reference proteome</keyword>
<evidence type="ECO:0000313" key="2">
    <source>
        <dbReference type="EMBL" id="CAF4875208.1"/>
    </source>
</evidence>
<accession>A0A821TJA1</accession>
<feature type="compositionally biased region" description="Basic and acidic residues" evidence="1">
    <location>
        <begin position="35"/>
        <end position="48"/>
    </location>
</feature>
<feature type="region of interest" description="Disordered" evidence="1">
    <location>
        <begin position="10"/>
        <end position="48"/>
    </location>
</feature>
<dbReference type="Proteomes" id="UP000663873">
    <property type="component" value="Unassembled WGS sequence"/>
</dbReference>
<dbReference type="EMBL" id="CAJOBP010068681">
    <property type="protein sequence ID" value="CAF4875208.1"/>
    <property type="molecule type" value="Genomic_DNA"/>
</dbReference>
<proteinExistence type="predicted"/>
<dbReference type="AlphaFoldDB" id="A0A821TJA1"/>
<name>A0A821TJA1_9BILA</name>
<reference evidence="2" key="1">
    <citation type="submission" date="2021-02" db="EMBL/GenBank/DDBJ databases">
        <authorList>
            <person name="Nowell W R."/>
        </authorList>
    </citation>
    <scope>NUCLEOTIDE SEQUENCE</scope>
</reference>
<evidence type="ECO:0000313" key="3">
    <source>
        <dbReference type="Proteomes" id="UP000663873"/>
    </source>
</evidence>